<evidence type="ECO:0000256" key="3">
    <source>
        <dbReference type="SAM" id="MobiDB-lite"/>
    </source>
</evidence>
<comment type="subcellular location">
    <subcellularLocation>
        <location evidence="1">Nucleus</location>
    </subcellularLocation>
</comment>
<protein>
    <recommendedName>
        <fullName evidence="4">ELYS-like domain-containing protein</fullName>
    </recommendedName>
</protein>
<evidence type="ECO:0000313" key="6">
    <source>
        <dbReference type="Proteomes" id="UP000245383"/>
    </source>
</evidence>
<feature type="region of interest" description="Disordered" evidence="3">
    <location>
        <begin position="942"/>
        <end position="965"/>
    </location>
</feature>
<feature type="compositionally biased region" description="Polar residues" evidence="3">
    <location>
        <begin position="733"/>
        <end position="777"/>
    </location>
</feature>
<feature type="domain" description="ELYS-like" evidence="4">
    <location>
        <begin position="487"/>
        <end position="677"/>
    </location>
</feature>
<dbReference type="OrthoDB" id="5563702at2759"/>
<accession>A0A2T9YR22</accession>
<proteinExistence type="predicted"/>
<dbReference type="Pfam" id="PF13934">
    <property type="entry name" value="ELYS"/>
    <property type="match status" value="1"/>
</dbReference>
<dbReference type="EMBL" id="MBFR01000075">
    <property type="protein sequence ID" value="PVU94751.1"/>
    <property type="molecule type" value="Genomic_DNA"/>
</dbReference>
<feature type="compositionally biased region" description="Low complexity" evidence="3">
    <location>
        <begin position="837"/>
        <end position="852"/>
    </location>
</feature>
<evidence type="ECO:0000313" key="5">
    <source>
        <dbReference type="EMBL" id="PVU94751.1"/>
    </source>
</evidence>
<dbReference type="Proteomes" id="UP000245383">
    <property type="component" value="Unassembled WGS sequence"/>
</dbReference>
<dbReference type="AlphaFoldDB" id="A0A2T9YR22"/>
<evidence type="ECO:0000256" key="2">
    <source>
        <dbReference type="ARBA" id="ARBA00023242"/>
    </source>
</evidence>
<keyword evidence="2" id="KW-0539">Nucleus</keyword>
<reference evidence="5 6" key="1">
    <citation type="journal article" date="2018" name="MBio">
        <title>Comparative Genomics Reveals the Core Gene Toolbox for the Fungus-Insect Symbiosis.</title>
        <authorList>
            <person name="Wang Y."/>
            <person name="Stata M."/>
            <person name="Wang W."/>
            <person name="Stajich J.E."/>
            <person name="White M.M."/>
            <person name="Moncalvo J.M."/>
        </authorList>
    </citation>
    <scope>NUCLEOTIDE SEQUENCE [LARGE SCALE GENOMIC DNA]</scope>
    <source>
        <strain evidence="5 6">SWE-8-4</strain>
    </source>
</reference>
<organism evidence="5 6">
    <name type="scientific">Smittium simulii</name>
    <dbReference type="NCBI Taxonomy" id="133385"/>
    <lineage>
        <taxon>Eukaryota</taxon>
        <taxon>Fungi</taxon>
        <taxon>Fungi incertae sedis</taxon>
        <taxon>Zoopagomycota</taxon>
        <taxon>Kickxellomycotina</taxon>
        <taxon>Harpellomycetes</taxon>
        <taxon>Harpellales</taxon>
        <taxon>Legeriomycetaceae</taxon>
        <taxon>Smittium</taxon>
    </lineage>
</organism>
<comment type="caution">
    <text evidence="5">The sequence shown here is derived from an EMBL/GenBank/DDBJ whole genome shotgun (WGS) entry which is preliminary data.</text>
</comment>
<dbReference type="STRING" id="133385.A0A2T9YR22"/>
<gene>
    <name evidence="5" type="ORF">BB561_002280</name>
</gene>
<keyword evidence="6" id="KW-1185">Reference proteome</keyword>
<dbReference type="GO" id="GO:0005634">
    <property type="term" value="C:nucleus"/>
    <property type="evidence" value="ECO:0007669"/>
    <property type="project" value="UniProtKB-SubCell"/>
</dbReference>
<name>A0A2T9YR22_9FUNG</name>
<evidence type="ECO:0000256" key="1">
    <source>
        <dbReference type="ARBA" id="ARBA00004123"/>
    </source>
</evidence>
<dbReference type="InterPro" id="IPR025151">
    <property type="entry name" value="ELYS_dom"/>
</dbReference>
<feature type="region of interest" description="Disordered" evidence="3">
    <location>
        <begin position="834"/>
        <end position="890"/>
    </location>
</feature>
<evidence type="ECO:0000259" key="4">
    <source>
        <dbReference type="Pfam" id="PF13934"/>
    </source>
</evidence>
<feature type="region of interest" description="Disordered" evidence="3">
    <location>
        <begin position="730"/>
        <end position="777"/>
    </location>
</feature>
<sequence>MKTAKYTQIKDSSVGTGYVQLAATFDQQETFYTFTFDKQQLRIYVDSLSFPDTDNTLLTCLDPLFFLPDSINSEFAFVKDAIINHQPSLIVVLRFSEPLSATSQNSCFEDQKYYAFFRYSIFSQTVEHLGFELLDVTNTSVVGPFYSKSKDYQKYEETWIIYAVTAERKIMAMPISFTKNNAACFDQNNVLSMTACVYSNQDISSILVVNTDTDLVLVFYFTSNPSSSLQLKSLLSTNLSNYFSISSLIYLLNDPKKSAAPHKNDILPKSRNCSKFYVLTCYSKCNFESNDIANYNSALVLFELDIPKDYNDSWSSSVLTSSLDNNNLQNMDIVSKEFYNNLQNIDIVSKESYNNKSCLEFVTTSCNAESTNKSRDLVHHLTLWSLKENTLYQSKRFSFKLDLNDFAVAHFITKNLKKVHILTQKNSTLNFENPFDIDAPKINTVITCNNFASNYADMVASMFGGLEKCDLWSARVAKNRKTLSSDLFIDRMLAAVGIENGHKLYPPTTQDGLKQLIKLILLSDLDILKSNSLLYYSVLDYNTLGDTPEIVAEFVNINQLPHHFQLLVRGYWCLDNGQVSVGLHYLSDLSVDADWAQEIIQVAVMFKCYKSAKHFLDVVRPNIDMYGSSALIFMDIYLNTSVEDAFWFQRSISENNFGNGELLKTLLDAIFQFCIALVSRSQLEVLDLLKKTSDIFDSEEEFFGQSVKEFNAKWIGSEIFKVVYPQKKENEQESSYSNQTEMNPTQAGNKSKTNNEYISNNNEQTGNKTKTNDEYISNSNLHGVNGLLMETEADANLRTRQLLTPKSQKKKSVVLTPHQTLLKAFISRNIGATPYYNGNNNNQNSRISSSNNSDKESNTPPNLSASLGYKKEHSNSILTHPRIPSPSVWKMGRTPMKISNEATETVFWKLKNSIEGGPKDAGGIFTNHGEQFNKVRDYQMHAKNKKSVSPTDGISVARKRNRKKL</sequence>